<feature type="region of interest" description="Disordered" evidence="1">
    <location>
        <begin position="94"/>
        <end position="115"/>
    </location>
</feature>
<gene>
    <name evidence="2" type="ORF">PXEA_LOCUS5788</name>
</gene>
<comment type="caution">
    <text evidence="2">The sequence shown here is derived from an EMBL/GenBank/DDBJ whole genome shotgun (WGS) entry which is preliminary data.</text>
</comment>
<keyword evidence="3" id="KW-1185">Reference proteome</keyword>
<dbReference type="Proteomes" id="UP000784294">
    <property type="component" value="Unassembled WGS sequence"/>
</dbReference>
<accession>A0A448WI15</accession>
<sequence>MVGCYIRAPSGDISPVQDRPRAGTCTNKWKPGHIVKRQVIKDSWFDLDLQLDRSVKETLLNVTSPVSSAIVFAISSIGPLTWYIPKRFAGTISERRHPKHRVTTNQHESEDNPSD</sequence>
<proteinExistence type="predicted"/>
<reference evidence="2" key="1">
    <citation type="submission" date="2018-11" db="EMBL/GenBank/DDBJ databases">
        <authorList>
            <consortium name="Pathogen Informatics"/>
        </authorList>
    </citation>
    <scope>NUCLEOTIDE SEQUENCE</scope>
</reference>
<dbReference type="AlphaFoldDB" id="A0A448WI15"/>
<protein>
    <submittedName>
        <fullName evidence="2">Uncharacterized protein</fullName>
    </submittedName>
</protein>
<evidence type="ECO:0000313" key="3">
    <source>
        <dbReference type="Proteomes" id="UP000784294"/>
    </source>
</evidence>
<evidence type="ECO:0000313" key="2">
    <source>
        <dbReference type="EMBL" id="VEL12348.1"/>
    </source>
</evidence>
<evidence type="ECO:0000256" key="1">
    <source>
        <dbReference type="SAM" id="MobiDB-lite"/>
    </source>
</evidence>
<dbReference type="EMBL" id="CAAALY010014521">
    <property type="protein sequence ID" value="VEL12348.1"/>
    <property type="molecule type" value="Genomic_DNA"/>
</dbReference>
<organism evidence="2 3">
    <name type="scientific">Protopolystoma xenopodis</name>
    <dbReference type="NCBI Taxonomy" id="117903"/>
    <lineage>
        <taxon>Eukaryota</taxon>
        <taxon>Metazoa</taxon>
        <taxon>Spiralia</taxon>
        <taxon>Lophotrochozoa</taxon>
        <taxon>Platyhelminthes</taxon>
        <taxon>Monogenea</taxon>
        <taxon>Polyopisthocotylea</taxon>
        <taxon>Polystomatidea</taxon>
        <taxon>Polystomatidae</taxon>
        <taxon>Protopolystoma</taxon>
    </lineage>
</organism>
<name>A0A448WI15_9PLAT</name>